<dbReference type="SUPFAM" id="SSF49299">
    <property type="entry name" value="PKD domain"/>
    <property type="match status" value="1"/>
</dbReference>
<gene>
    <name evidence="3" type="ORF">UFOPK2265_00612</name>
</gene>
<dbReference type="AlphaFoldDB" id="A0A6J6L921"/>
<feature type="domain" description="PKD" evidence="2">
    <location>
        <begin position="163"/>
        <end position="204"/>
    </location>
</feature>
<dbReference type="PROSITE" id="PS50093">
    <property type="entry name" value="PKD"/>
    <property type="match status" value="1"/>
</dbReference>
<dbReference type="InterPro" id="IPR013783">
    <property type="entry name" value="Ig-like_fold"/>
</dbReference>
<evidence type="ECO:0000313" key="3">
    <source>
        <dbReference type="EMBL" id="CAB4658162.1"/>
    </source>
</evidence>
<accession>A0A6J6L921</accession>
<dbReference type="Pfam" id="PF00801">
    <property type="entry name" value="PKD"/>
    <property type="match status" value="1"/>
</dbReference>
<dbReference type="CDD" id="cd00146">
    <property type="entry name" value="PKD"/>
    <property type="match status" value="1"/>
</dbReference>
<evidence type="ECO:0000259" key="2">
    <source>
        <dbReference type="PROSITE" id="PS50093"/>
    </source>
</evidence>
<dbReference type="EMBL" id="CAEZWP010000022">
    <property type="protein sequence ID" value="CAB4658162.1"/>
    <property type="molecule type" value="Genomic_DNA"/>
</dbReference>
<name>A0A6J6L921_9ZZZZ</name>
<organism evidence="3">
    <name type="scientific">freshwater metagenome</name>
    <dbReference type="NCBI Taxonomy" id="449393"/>
    <lineage>
        <taxon>unclassified sequences</taxon>
        <taxon>metagenomes</taxon>
        <taxon>ecological metagenomes</taxon>
    </lineage>
</organism>
<feature type="region of interest" description="Disordered" evidence="1">
    <location>
        <begin position="55"/>
        <end position="86"/>
    </location>
</feature>
<protein>
    <submittedName>
        <fullName evidence="3">Unannotated protein</fullName>
    </submittedName>
</protein>
<dbReference type="InterPro" id="IPR000601">
    <property type="entry name" value="PKD_dom"/>
</dbReference>
<proteinExistence type="predicted"/>
<reference evidence="3" key="1">
    <citation type="submission" date="2020-05" db="EMBL/GenBank/DDBJ databases">
        <authorList>
            <person name="Chiriac C."/>
            <person name="Salcher M."/>
            <person name="Ghai R."/>
            <person name="Kavagutti S V."/>
        </authorList>
    </citation>
    <scope>NUCLEOTIDE SEQUENCE</scope>
</reference>
<dbReference type="InterPro" id="IPR035986">
    <property type="entry name" value="PKD_dom_sf"/>
</dbReference>
<sequence>MHTLIVLGMKALIILSLALFFTVPEIAVAECTESACVDVYTKDNQIIIEAHKGSGGRTTVRAPKPQPSPTATLWFPPKPSPTPEPYVKRTYKPRTAKPTTISHSVNLSDRLTKLVPTAGIAFQPEFEALRNVPVIFWIDVPALFQSRVNIIGEIVDVALRPGFIWSFGDGSMWATTNTGAPFPNQTITHTYSKPGTYSVVVVTTWNGAFTHNGAVRAISGEIVKTSVATVTVVSAPTRFTK</sequence>
<evidence type="ECO:0000256" key="1">
    <source>
        <dbReference type="SAM" id="MobiDB-lite"/>
    </source>
</evidence>
<dbReference type="Gene3D" id="2.60.40.10">
    <property type="entry name" value="Immunoglobulins"/>
    <property type="match status" value="1"/>
</dbReference>